<dbReference type="PANTHER" id="PTHR12526:SF510">
    <property type="entry name" value="D-INOSITOL 3-PHOSPHATE GLYCOSYLTRANSFERASE"/>
    <property type="match status" value="1"/>
</dbReference>
<dbReference type="HOGENOM" id="CLU_1659928_0_0_6"/>
<dbReference type="SUPFAM" id="SSF53756">
    <property type="entry name" value="UDP-Glycosyltransferase/glycogen phosphorylase"/>
    <property type="match status" value="1"/>
</dbReference>
<dbReference type="Proteomes" id="UP000010809">
    <property type="component" value="Chromosome"/>
</dbReference>
<evidence type="ECO:0000256" key="2">
    <source>
        <dbReference type="ARBA" id="ARBA00022679"/>
    </source>
</evidence>
<organism evidence="3 4">
    <name type="scientific">Thioalkalivibrio nitratireducens (strain DSM 14787 / UNIQEM 213 / ALEN2)</name>
    <dbReference type="NCBI Taxonomy" id="1255043"/>
    <lineage>
        <taxon>Bacteria</taxon>
        <taxon>Pseudomonadati</taxon>
        <taxon>Pseudomonadota</taxon>
        <taxon>Gammaproteobacteria</taxon>
        <taxon>Chromatiales</taxon>
        <taxon>Ectothiorhodospiraceae</taxon>
        <taxon>Thioalkalivibrio</taxon>
    </lineage>
</organism>
<name>L0DRV9_THIND</name>
<dbReference type="Pfam" id="PF13692">
    <property type="entry name" value="Glyco_trans_1_4"/>
    <property type="match status" value="1"/>
</dbReference>
<dbReference type="PANTHER" id="PTHR12526">
    <property type="entry name" value="GLYCOSYLTRANSFERASE"/>
    <property type="match status" value="1"/>
</dbReference>
<dbReference type="STRING" id="1255043.TVNIR_0002"/>
<dbReference type="eggNOG" id="COG0438">
    <property type="taxonomic scope" value="Bacteria"/>
</dbReference>
<dbReference type="KEGG" id="tni:TVNIR_0002"/>
<reference evidence="3" key="1">
    <citation type="submission" date="2015-12" db="EMBL/GenBank/DDBJ databases">
        <authorList>
            <person name="Tikhonova T.V."/>
            <person name="Pavlov A.R."/>
            <person name="Beletsky A.V."/>
            <person name="Mardanov A.V."/>
            <person name="Sorokin D.Y."/>
            <person name="Ravin N.V."/>
            <person name="Popov V.O."/>
        </authorList>
    </citation>
    <scope>NUCLEOTIDE SEQUENCE</scope>
    <source>
        <strain evidence="3">DSM 14787</strain>
    </source>
</reference>
<keyword evidence="1" id="KW-0328">Glycosyltransferase</keyword>
<keyword evidence="4" id="KW-1185">Reference proteome</keyword>
<evidence type="ECO:0000256" key="1">
    <source>
        <dbReference type="ARBA" id="ARBA00022676"/>
    </source>
</evidence>
<evidence type="ECO:0000313" key="4">
    <source>
        <dbReference type="Proteomes" id="UP000010809"/>
    </source>
</evidence>
<dbReference type="EMBL" id="CP003989">
    <property type="protein sequence ID" value="AGA31717.1"/>
    <property type="molecule type" value="Genomic_DNA"/>
</dbReference>
<proteinExistence type="predicted"/>
<dbReference type="AlphaFoldDB" id="L0DRV9"/>
<protein>
    <submittedName>
        <fullName evidence="3">Glycosyl transferase, group 1</fullName>
    </submittedName>
</protein>
<evidence type="ECO:0000313" key="3">
    <source>
        <dbReference type="EMBL" id="AGA31717.1"/>
    </source>
</evidence>
<accession>L0DRV9</accession>
<dbReference type="GO" id="GO:0016757">
    <property type="term" value="F:glycosyltransferase activity"/>
    <property type="evidence" value="ECO:0007669"/>
    <property type="project" value="UniProtKB-KW"/>
</dbReference>
<sequence length="159" mass="16753">MLIVGDGPERPSIEAQVREMGLADVVRLAGTVQNPLPLMAGSGVLVLPSRFEGLGNVLIEAMACGTQVVSTDCPHGPAEILDGGRYGQLVPVSDPAALAAAIERSLNGEFRVEPDVLRARAAEFSVERATRRYLELAGYDVSTLPPAEPAAPRIRPLDG</sequence>
<keyword evidence="2 3" id="KW-0808">Transferase</keyword>
<gene>
    <name evidence="3" type="ordered locus">TVNIR_0002</name>
</gene>
<dbReference type="Gene3D" id="3.40.50.2000">
    <property type="entry name" value="Glycogen Phosphorylase B"/>
    <property type="match status" value="2"/>
</dbReference>